<organism evidence="6 7">
    <name type="scientific">Amycolatopsis rhabdoformis</name>
    <dbReference type="NCBI Taxonomy" id="1448059"/>
    <lineage>
        <taxon>Bacteria</taxon>
        <taxon>Bacillati</taxon>
        <taxon>Actinomycetota</taxon>
        <taxon>Actinomycetes</taxon>
        <taxon>Pseudonocardiales</taxon>
        <taxon>Pseudonocardiaceae</taxon>
        <taxon>Amycolatopsis</taxon>
    </lineage>
</organism>
<feature type="region of interest" description="Disordered" evidence="4">
    <location>
        <begin position="1"/>
        <end position="53"/>
    </location>
</feature>
<keyword evidence="7" id="KW-1185">Reference proteome</keyword>
<feature type="domain" description="HTH gntR-type" evidence="5">
    <location>
        <begin position="51"/>
        <end position="121"/>
    </location>
</feature>
<dbReference type="SUPFAM" id="SSF46785">
    <property type="entry name" value="Winged helix' DNA-binding domain"/>
    <property type="match status" value="1"/>
</dbReference>
<dbReference type="InterPro" id="IPR036390">
    <property type="entry name" value="WH_DNA-bd_sf"/>
</dbReference>
<gene>
    <name evidence="6" type="ORF">VSH64_08865</name>
</gene>
<dbReference type="Proteomes" id="UP001330812">
    <property type="component" value="Chromosome"/>
</dbReference>
<evidence type="ECO:0000256" key="2">
    <source>
        <dbReference type="ARBA" id="ARBA00023125"/>
    </source>
</evidence>
<dbReference type="SUPFAM" id="SSF48008">
    <property type="entry name" value="GntR ligand-binding domain-like"/>
    <property type="match status" value="1"/>
</dbReference>
<dbReference type="Gene3D" id="1.20.120.530">
    <property type="entry name" value="GntR ligand-binding domain-like"/>
    <property type="match status" value="1"/>
</dbReference>
<protein>
    <submittedName>
        <fullName evidence="6">FCD domain-containing protein</fullName>
    </submittedName>
</protein>
<dbReference type="Gene3D" id="1.10.10.10">
    <property type="entry name" value="Winged helix-like DNA-binding domain superfamily/Winged helix DNA-binding domain"/>
    <property type="match status" value="1"/>
</dbReference>
<accession>A0ABZ1IDI8</accession>
<dbReference type="Pfam" id="PF07729">
    <property type="entry name" value="FCD"/>
    <property type="match status" value="1"/>
</dbReference>
<feature type="compositionally biased region" description="Low complexity" evidence="4">
    <location>
        <begin position="1"/>
        <end position="12"/>
    </location>
</feature>
<evidence type="ECO:0000256" key="4">
    <source>
        <dbReference type="SAM" id="MobiDB-lite"/>
    </source>
</evidence>
<reference evidence="6 7" key="1">
    <citation type="journal article" date="2015" name="Int. J. Syst. Evol. Microbiol.">
        <title>Amycolatopsis rhabdoformis sp. nov., an actinomycete isolated from a tropical forest soil.</title>
        <authorList>
            <person name="Souza W.R."/>
            <person name="Silva R.E."/>
            <person name="Goodfellow M."/>
            <person name="Busarakam K."/>
            <person name="Figueiro F.S."/>
            <person name="Ferreira D."/>
            <person name="Rodrigues-Filho E."/>
            <person name="Moraes L.A.B."/>
            <person name="Zucchi T.D."/>
        </authorList>
    </citation>
    <scope>NUCLEOTIDE SEQUENCE [LARGE SCALE GENOMIC DNA]</scope>
    <source>
        <strain evidence="6 7">NCIMB 14900</strain>
    </source>
</reference>
<sequence>MITDGSLLSLPSSRRRCPVDEGWSTVVAGSPDDETKAPRAPRHRPDTRRPQKVSLAIAQQIVDDITDDKLTPGTKLATERDMMARFETGRGTLREALRFLEMNGAIRVKAGPQGGPIVTEPDAHDLAGVLGLFLQLKAMPFKALVSAREVLEPEVAALAAEAKNEELIADIADSIAGMRENLDDEQNFLAENDRFHSAVAAAAGNELFALLITSLHLITDGMPLGVSYPLARRKSVLQAHEAVHDAISTGDAEGARWAMRRHMREFRRYVAEKFPLVYERPVRWREIAP</sequence>
<dbReference type="EMBL" id="CP142149">
    <property type="protein sequence ID" value="WSE32218.1"/>
    <property type="molecule type" value="Genomic_DNA"/>
</dbReference>
<keyword evidence="2" id="KW-0238">DNA-binding</keyword>
<keyword evidence="3" id="KW-0804">Transcription</keyword>
<evidence type="ECO:0000313" key="6">
    <source>
        <dbReference type="EMBL" id="WSE32218.1"/>
    </source>
</evidence>
<dbReference type="InterPro" id="IPR008920">
    <property type="entry name" value="TF_FadR/GntR_C"/>
</dbReference>
<proteinExistence type="predicted"/>
<dbReference type="InterPro" id="IPR000524">
    <property type="entry name" value="Tscrpt_reg_HTH_GntR"/>
</dbReference>
<dbReference type="SMART" id="SM00345">
    <property type="entry name" value="HTH_GNTR"/>
    <property type="match status" value="1"/>
</dbReference>
<dbReference type="InterPro" id="IPR011711">
    <property type="entry name" value="GntR_C"/>
</dbReference>
<feature type="compositionally biased region" description="Basic and acidic residues" evidence="4">
    <location>
        <begin position="33"/>
        <end position="49"/>
    </location>
</feature>
<name>A0ABZ1IDI8_9PSEU</name>
<dbReference type="SMART" id="SM00895">
    <property type="entry name" value="FCD"/>
    <property type="match status" value="1"/>
</dbReference>
<evidence type="ECO:0000313" key="7">
    <source>
        <dbReference type="Proteomes" id="UP001330812"/>
    </source>
</evidence>
<evidence type="ECO:0000256" key="3">
    <source>
        <dbReference type="ARBA" id="ARBA00023163"/>
    </source>
</evidence>
<evidence type="ECO:0000259" key="5">
    <source>
        <dbReference type="PROSITE" id="PS50949"/>
    </source>
</evidence>
<keyword evidence="1" id="KW-0805">Transcription regulation</keyword>
<dbReference type="RefSeq" id="WP_326835026.1">
    <property type="nucleotide sequence ID" value="NZ_CP142149.1"/>
</dbReference>
<dbReference type="PANTHER" id="PTHR43537">
    <property type="entry name" value="TRANSCRIPTIONAL REGULATOR, GNTR FAMILY"/>
    <property type="match status" value="1"/>
</dbReference>
<dbReference type="PROSITE" id="PS50949">
    <property type="entry name" value="HTH_GNTR"/>
    <property type="match status" value="1"/>
</dbReference>
<dbReference type="InterPro" id="IPR036388">
    <property type="entry name" value="WH-like_DNA-bd_sf"/>
</dbReference>
<dbReference type="Pfam" id="PF00392">
    <property type="entry name" value="GntR"/>
    <property type="match status" value="1"/>
</dbReference>
<dbReference type="PANTHER" id="PTHR43537:SF5">
    <property type="entry name" value="UXU OPERON TRANSCRIPTIONAL REGULATOR"/>
    <property type="match status" value="1"/>
</dbReference>
<evidence type="ECO:0000256" key="1">
    <source>
        <dbReference type="ARBA" id="ARBA00023015"/>
    </source>
</evidence>